<accession>A0A0E3RAZ2</accession>
<organism evidence="2 3">
    <name type="scientific">Methanosarcina mazei SarPi</name>
    <dbReference type="NCBI Taxonomy" id="1434115"/>
    <lineage>
        <taxon>Archaea</taxon>
        <taxon>Methanobacteriati</taxon>
        <taxon>Methanobacteriota</taxon>
        <taxon>Stenosarchaea group</taxon>
        <taxon>Methanomicrobia</taxon>
        <taxon>Methanosarcinales</taxon>
        <taxon>Methanosarcinaceae</taxon>
        <taxon>Methanosarcina</taxon>
    </lineage>
</organism>
<gene>
    <name evidence="2" type="ORF">MSMAP_1488</name>
</gene>
<dbReference type="Proteomes" id="UP000033116">
    <property type="component" value="Chromosome"/>
</dbReference>
<keyword evidence="1" id="KW-0472">Membrane</keyword>
<keyword evidence="1" id="KW-1133">Transmembrane helix</keyword>
<evidence type="ECO:0000256" key="1">
    <source>
        <dbReference type="SAM" id="Phobius"/>
    </source>
</evidence>
<evidence type="ECO:0000313" key="3">
    <source>
        <dbReference type="Proteomes" id="UP000033116"/>
    </source>
</evidence>
<dbReference type="AlphaFoldDB" id="A0A0E3RAZ2"/>
<reference evidence="2 3" key="1">
    <citation type="submission" date="2014-07" db="EMBL/GenBank/DDBJ databases">
        <title>Methanogenic archaea and the global carbon cycle.</title>
        <authorList>
            <person name="Henriksen J.R."/>
            <person name="Luke J."/>
            <person name="Reinhart S."/>
            <person name="Benedict M.N."/>
            <person name="Youngblut N.D."/>
            <person name="Metcalf M.E."/>
            <person name="Whitaker R.J."/>
            <person name="Metcalf W.W."/>
        </authorList>
    </citation>
    <scope>NUCLEOTIDE SEQUENCE [LARGE SCALE GENOMIC DNA]</scope>
    <source>
        <strain evidence="2 3">SarPi</strain>
    </source>
</reference>
<evidence type="ECO:0000313" key="2">
    <source>
        <dbReference type="EMBL" id="AKB61473.1"/>
    </source>
</evidence>
<feature type="transmembrane region" description="Helical" evidence="1">
    <location>
        <begin position="36"/>
        <end position="64"/>
    </location>
</feature>
<dbReference type="PATRIC" id="fig|1434115.4.peg.1893"/>
<evidence type="ECO:0008006" key="4">
    <source>
        <dbReference type="Google" id="ProtNLM"/>
    </source>
</evidence>
<sequence>MSSMNYCKRTHGVPALFSFFVPGLGQLVKGDLFKALCIWIAFAVTGAMHIIRTGFLIWTIIWIWQLYDAYNA</sequence>
<proteinExistence type="predicted"/>
<dbReference type="HOGENOM" id="CLU_191146_0_0_2"/>
<dbReference type="EMBL" id="CP009511">
    <property type="protein sequence ID" value="AKB61473.1"/>
    <property type="molecule type" value="Genomic_DNA"/>
</dbReference>
<name>A0A0E3RAZ2_METMZ</name>
<keyword evidence="1" id="KW-0812">Transmembrane</keyword>
<protein>
    <recommendedName>
        <fullName evidence="4">TM2 domain-containing protein</fullName>
    </recommendedName>
</protein>